<dbReference type="NCBIfam" id="NF009264">
    <property type="entry name" value="PRK12621.1"/>
    <property type="match status" value="1"/>
</dbReference>
<comment type="subcellular location">
    <subcellularLocation>
        <location evidence="1 6">Bacterial flagellum basal body</location>
    </subcellularLocation>
</comment>
<reference evidence="7 8" key="1">
    <citation type="submission" date="2020-04" db="EMBL/GenBank/DDBJ databases">
        <authorList>
            <consortium name="Desulfovibrio sp. FSS-1 genome sequencing consortium"/>
            <person name="Shimoshige H."/>
            <person name="Kobayashi H."/>
            <person name="Maekawa T."/>
        </authorList>
    </citation>
    <scope>NUCLEOTIDE SEQUENCE [LARGE SCALE GENOMIC DNA]</scope>
    <source>
        <strain evidence="7 8">SIID29052-01</strain>
    </source>
</reference>
<gene>
    <name evidence="7" type="primary">flgB</name>
    <name evidence="7" type="ORF">NNJEOMEG_01579</name>
</gene>
<name>A0A6V8LZT7_9BACT</name>
<dbReference type="EMBL" id="BLTE01000006">
    <property type="protein sequence ID" value="GFK93745.1"/>
    <property type="molecule type" value="Genomic_DNA"/>
</dbReference>
<keyword evidence="7" id="KW-0282">Flagellum</keyword>
<keyword evidence="7" id="KW-0969">Cilium</keyword>
<evidence type="ECO:0000256" key="2">
    <source>
        <dbReference type="ARBA" id="ARBA00009677"/>
    </source>
</evidence>
<comment type="similarity">
    <text evidence="2 6">Belongs to the flagella basal body rod proteins family.</text>
</comment>
<evidence type="ECO:0000313" key="8">
    <source>
        <dbReference type="Proteomes" id="UP000494245"/>
    </source>
</evidence>
<comment type="function">
    <text evidence="5 6">Structural component of flagellum, the bacterial motility apparatus. Part of the rod structure of flagellar basal body.</text>
</comment>
<protein>
    <recommendedName>
        <fullName evidence="3 6">Flagellar basal body rod protein FlgB</fullName>
    </recommendedName>
</protein>
<keyword evidence="4 6" id="KW-0975">Bacterial flagellum</keyword>
<dbReference type="PANTHER" id="PTHR30435">
    <property type="entry name" value="FLAGELLAR PROTEIN"/>
    <property type="match status" value="1"/>
</dbReference>
<dbReference type="InterPro" id="IPR006300">
    <property type="entry name" value="FlgB"/>
</dbReference>
<evidence type="ECO:0000313" key="7">
    <source>
        <dbReference type="EMBL" id="GFK93745.1"/>
    </source>
</evidence>
<dbReference type="AlphaFoldDB" id="A0A6V8LZT7"/>
<keyword evidence="8" id="KW-1185">Reference proteome</keyword>
<dbReference type="GO" id="GO:0071978">
    <property type="term" value="P:bacterial-type flagellum-dependent swarming motility"/>
    <property type="evidence" value="ECO:0007669"/>
    <property type="project" value="TreeGrafter"/>
</dbReference>
<organism evidence="7 8">
    <name type="scientific">Fundidesulfovibrio magnetotacticus</name>
    <dbReference type="NCBI Taxonomy" id="2730080"/>
    <lineage>
        <taxon>Bacteria</taxon>
        <taxon>Pseudomonadati</taxon>
        <taxon>Thermodesulfobacteriota</taxon>
        <taxon>Desulfovibrionia</taxon>
        <taxon>Desulfovibrionales</taxon>
        <taxon>Desulfovibrionaceae</taxon>
        <taxon>Fundidesulfovibrio</taxon>
    </lineage>
</organism>
<reference evidence="7 8" key="2">
    <citation type="submission" date="2020-05" db="EMBL/GenBank/DDBJ databases">
        <title>Draft genome sequence of Desulfovibrio sp. strainFSS-1.</title>
        <authorList>
            <person name="Shimoshige H."/>
            <person name="Kobayashi H."/>
            <person name="Maekawa T."/>
        </authorList>
    </citation>
    <scope>NUCLEOTIDE SEQUENCE [LARGE SCALE GENOMIC DNA]</scope>
    <source>
        <strain evidence="7 8">SIID29052-01</strain>
    </source>
</reference>
<evidence type="ECO:0000256" key="3">
    <source>
        <dbReference type="ARBA" id="ARBA00014376"/>
    </source>
</evidence>
<keyword evidence="7" id="KW-0966">Cell projection</keyword>
<dbReference type="PANTHER" id="PTHR30435:SF12">
    <property type="entry name" value="FLAGELLAR BASAL BODY ROD PROTEIN FLGB"/>
    <property type="match status" value="1"/>
</dbReference>
<comment type="caution">
    <text evidence="7">The sequence shown here is derived from an EMBL/GenBank/DDBJ whole genome shotgun (WGS) entry which is preliminary data.</text>
</comment>
<proteinExistence type="inferred from homology"/>
<dbReference type="RefSeq" id="WP_173083092.1">
    <property type="nucleotide sequence ID" value="NZ_BLTE01000006.1"/>
</dbReference>
<dbReference type="Proteomes" id="UP000494245">
    <property type="component" value="Unassembled WGS sequence"/>
</dbReference>
<sequence>MPDIYGANTDLIAKVMDLRIERQNLVMSNLANMNIPGYKARSIDFEGALQDAVGTQEMKTAVTRTNAAHVPGPYDVNGYQADVVKEFKPRTIYGADAVDLDKEMAAMAKNSLMYNSLTTVMQKGFEGIQKVIMDGGK</sequence>
<dbReference type="NCBIfam" id="TIGR01396">
    <property type="entry name" value="FlgB"/>
    <property type="match status" value="1"/>
</dbReference>
<dbReference type="PIRSF" id="PIRSF002889">
    <property type="entry name" value="Rod_FlgB"/>
    <property type="match status" value="1"/>
</dbReference>
<comment type="subunit">
    <text evidence="6">The basal body constitutes a major portion of the flagellar organelle and consists of a number of rings mounted on a central rod.</text>
</comment>
<evidence type="ECO:0000256" key="4">
    <source>
        <dbReference type="ARBA" id="ARBA00023143"/>
    </source>
</evidence>
<evidence type="ECO:0000256" key="6">
    <source>
        <dbReference type="PIRNR" id="PIRNR002889"/>
    </source>
</evidence>
<dbReference type="GO" id="GO:0030694">
    <property type="term" value="C:bacterial-type flagellum basal body, rod"/>
    <property type="evidence" value="ECO:0007669"/>
    <property type="project" value="InterPro"/>
</dbReference>
<evidence type="ECO:0000256" key="5">
    <source>
        <dbReference type="ARBA" id="ARBA00024934"/>
    </source>
</evidence>
<evidence type="ECO:0000256" key="1">
    <source>
        <dbReference type="ARBA" id="ARBA00004117"/>
    </source>
</evidence>
<accession>A0A6V8LZT7</accession>